<dbReference type="SUPFAM" id="SSF56634">
    <property type="entry name" value="Heme-dependent catalase-like"/>
    <property type="match status" value="1"/>
</dbReference>
<dbReference type="InterPro" id="IPR002226">
    <property type="entry name" value="Catalase_haem_BS"/>
</dbReference>
<dbReference type="PATRIC" id="fig|1195236.3.peg.1686"/>
<dbReference type="CDD" id="cd08156">
    <property type="entry name" value="catalase_clade_3"/>
    <property type="match status" value="1"/>
</dbReference>
<evidence type="ECO:0000256" key="2">
    <source>
        <dbReference type="ARBA" id="ARBA00012314"/>
    </source>
</evidence>
<keyword evidence="4 11" id="KW-0349">Heme</keyword>
<dbReference type="STRING" id="1195236.CTER_1367"/>
<dbReference type="FunFam" id="2.40.180.10:FF:000001">
    <property type="entry name" value="Catalase"/>
    <property type="match status" value="1"/>
</dbReference>
<evidence type="ECO:0000256" key="9">
    <source>
        <dbReference type="ARBA" id="ARBA00049254"/>
    </source>
</evidence>
<keyword evidence="8" id="KW-0376">Hydrogen peroxide</keyword>
<dbReference type="InterPro" id="IPR040333">
    <property type="entry name" value="Catalase_3"/>
</dbReference>
<feature type="active site" evidence="10">
    <location>
        <position position="127"/>
    </location>
</feature>
<dbReference type="Gene3D" id="2.40.180.10">
    <property type="entry name" value="Catalase core domain"/>
    <property type="match status" value="1"/>
</dbReference>
<evidence type="ECO:0000256" key="7">
    <source>
        <dbReference type="ARBA" id="ARBA00023004"/>
    </source>
</evidence>
<evidence type="ECO:0000256" key="5">
    <source>
        <dbReference type="ARBA" id="ARBA00022723"/>
    </source>
</evidence>
<dbReference type="RefSeq" id="WP_004624845.1">
    <property type="nucleotide sequence ID" value="NZ_AORV01000026.1"/>
</dbReference>
<comment type="cofactor">
    <cofactor evidence="11">
        <name>heme</name>
        <dbReference type="ChEBI" id="CHEBI:30413"/>
    </cofactor>
</comment>
<comment type="caution">
    <text evidence="14">The sequence shown here is derived from an EMBL/GenBank/DDBJ whole genome shotgun (WGS) entry which is preliminary data.</text>
</comment>
<proteinExistence type="inferred from homology"/>
<dbReference type="InterPro" id="IPR018028">
    <property type="entry name" value="Catalase"/>
</dbReference>
<protein>
    <recommendedName>
        <fullName evidence="2">catalase</fullName>
        <ecNumber evidence="2">1.11.1.6</ecNumber>
    </recommendedName>
</protein>
<gene>
    <name evidence="14" type="ORF">CTER_1367</name>
</gene>
<feature type="domain" description="Catalase core" evidence="13">
    <location>
        <begin position="8"/>
        <end position="391"/>
    </location>
</feature>
<dbReference type="eggNOG" id="COG0753">
    <property type="taxonomic scope" value="Bacteria"/>
</dbReference>
<dbReference type="InterPro" id="IPR020835">
    <property type="entry name" value="Catalase_sf"/>
</dbReference>
<keyword evidence="7 11" id="KW-0408">Iron</keyword>
<feature type="region of interest" description="Disordered" evidence="12">
    <location>
        <begin position="1"/>
        <end position="24"/>
    </location>
</feature>
<sequence length="509" mass="58523">MNEHKKLTNEVGAPVADNENSITAGPRGPVVMQDVWLMEKMAHFNREVIPERRMHAKGWGAYGKFTVTHDISQYTRAKVLQPGTETELFLRFSTVAGERGAADCERDIRGVAVKFYTEEGNWDLVGNNTPTFFIRDVHNFSDLNRAVKRDPHTGRRSAQNNWDFWTLLPECFHQITVVMSDRGIPASFRNMHFFGEHTFSFYNDKNQRFWCKFHFKTKQGIKNFSNEEAARINGMDREYHGKDLFDAIERGDFPKWTMYVQIMTEEQAKNHYENPFDITKIWRHAEYPLIEVGELELNRNPENYFAEVEQSAFTPAHVVPGIGFSPDRFLQGRLFSYGDAQRYRLGVNYNHIPVNRAKVEVNEYHRDGAMRADGNYGGAPAYSPNSYGAWTAQPEVMEPPLDLEGAMYRYDPKDDPTDDCFRAGGDLWRVLTEEKKQILIENTAGDMASVTENIKYRHAVHCYLADPEYGERFTEAAGLCMDKVKELSKLDNNGLIQATLSSTMQSNHD</sequence>
<evidence type="ECO:0000259" key="13">
    <source>
        <dbReference type="SMART" id="SM01060"/>
    </source>
</evidence>
<dbReference type="GO" id="GO:0005737">
    <property type="term" value="C:cytoplasm"/>
    <property type="evidence" value="ECO:0007669"/>
    <property type="project" value="TreeGrafter"/>
</dbReference>
<evidence type="ECO:0000256" key="6">
    <source>
        <dbReference type="ARBA" id="ARBA00023002"/>
    </source>
</evidence>
<keyword evidence="5 11" id="KW-0479">Metal-binding</keyword>
<keyword evidence="15" id="KW-1185">Reference proteome</keyword>
<feature type="active site" evidence="10">
    <location>
        <position position="55"/>
    </location>
</feature>
<evidence type="ECO:0000256" key="12">
    <source>
        <dbReference type="SAM" id="MobiDB-lite"/>
    </source>
</evidence>
<dbReference type="GO" id="GO:0042744">
    <property type="term" value="P:hydrogen peroxide catabolic process"/>
    <property type="evidence" value="ECO:0007669"/>
    <property type="project" value="UniProtKB-KW"/>
</dbReference>
<dbReference type="GO" id="GO:0004096">
    <property type="term" value="F:catalase activity"/>
    <property type="evidence" value="ECO:0007669"/>
    <property type="project" value="UniProtKB-EC"/>
</dbReference>
<dbReference type="Proteomes" id="UP000014155">
    <property type="component" value="Unassembled WGS sequence"/>
</dbReference>
<dbReference type="InterPro" id="IPR011614">
    <property type="entry name" value="Catalase_core"/>
</dbReference>
<accession>S0FK65</accession>
<evidence type="ECO:0000256" key="8">
    <source>
        <dbReference type="ARBA" id="ARBA00023324"/>
    </source>
</evidence>
<dbReference type="EMBL" id="AORV01000026">
    <property type="protein sequence ID" value="EMS72595.1"/>
    <property type="molecule type" value="Genomic_DNA"/>
</dbReference>
<keyword evidence="3 14" id="KW-0575">Peroxidase</keyword>
<evidence type="ECO:0000256" key="4">
    <source>
        <dbReference type="ARBA" id="ARBA00022617"/>
    </source>
</evidence>
<dbReference type="GO" id="GO:0046872">
    <property type="term" value="F:metal ion binding"/>
    <property type="evidence" value="ECO:0007669"/>
    <property type="project" value="UniProtKB-KW"/>
</dbReference>
<dbReference type="PANTHER" id="PTHR11465">
    <property type="entry name" value="CATALASE"/>
    <property type="match status" value="1"/>
</dbReference>
<dbReference type="AlphaFoldDB" id="S0FK65"/>
<dbReference type="PRINTS" id="PR00067">
    <property type="entry name" value="CATALASE"/>
</dbReference>
<name>S0FK65_RUMCE</name>
<keyword evidence="6 14" id="KW-0560">Oxidoreductase</keyword>
<evidence type="ECO:0000256" key="3">
    <source>
        <dbReference type="ARBA" id="ARBA00022559"/>
    </source>
</evidence>
<dbReference type="EC" id="1.11.1.6" evidence="2"/>
<dbReference type="InterPro" id="IPR010582">
    <property type="entry name" value="Catalase_immune_responsive"/>
</dbReference>
<dbReference type="GO" id="GO:0042542">
    <property type="term" value="P:response to hydrogen peroxide"/>
    <property type="evidence" value="ECO:0007669"/>
    <property type="project" value="TreeGrafter"/>
</dbReference>
<evidence type="ECO:0000313" key="15">
    <source>
        <dbReference type="Proteomes" id="UP000014155"/>
    </source>
</evidence>
<comment type="similarity">
    <text evidence="1">Belongs to the catalase family.</text>
</comment>
<dbReference type="SMART" id="SM01060">
    <property type="entry name" value="Catalase"/>
    <property type="match status" value="1"/>
</dbReference>
<dbReference type="Pfam" id="PF00199">
    <property type="entry name" value="Catalase"/>
    <property type="match status" value="1"/>
</dbReference>
<comment type="catalytic activity">
    <reaction evidence="9">
        <text>2 H2O2 = O2 + 2 H2O</text>
        <dbReference type="Rhea" id="RHEA:20309"/>
        <dbReference type="ChEBI" id="CHEBI:15377"/>
        <dbReference type="ChEBI" id="CHEBI:15379"/>
        <dbReference type="ChEBI" id="CHEBI:16240"/>
        <dbReference type="EC" id="1.11.1.6"/>
    </reaction>
</comment>
<evidence type="ECO:0000256" key="1">
    <source>
        <dbReference type="ARBA" id="ARBA00005329"/>
    </source>
</evidence>
<dbReference type="PIRSF" id="PIRSF038928">
    <property type="entry name" value="Catalase_clade1-3"/>
    <property type="match status" value="1"/>
</dbReference>
<reference evidence="14 15" key="1">
    <citation type="journal article" date="2013" name="Genome Announc.">
        <title>Draft Genome Sequence of the Cellulolytic, Mesophilic, Anaerobic Bacterium Clostridium termitidis Strain CT1112 (DSM 5398).</title>
        <authorList>
            <person name="Lal S."/>
            <person name="Ramachandran U."/>
            <person name="Zhang X."/>
            <person name="Munir R."/>
            <person name="Sparling R."/>
            <person name="Levin D.B."/>
        </authorList>
    </citation>
    <scope>NUCLEOTIDE SEQUENCE [LARGE SCALE GENOMIC DNA]</scope>
    <source>
        <strain evidence="14 15">CT1112</strain>
    </source>
</reference>
<dbReference type="GO" id="GO:0020037">
    <property type="term" value="F:heme binding"/>
    <property type="evidence" value="ECO:0007669"/>
    <property type="project" value="InterPro"/>
</dbReference>
<feature type="binding site" description="axial binding residue" evidence="11">
    <location>
        <position position="337"/>
    </location>
    <ligand>
        <name>heme</name>
        <dbReference type="ChEBI" id="CHEBI:30413"/>
    </ligand>
    <ligandPart>
        <name>Fe</name>
        <dbReference type="ChEBI" id="CHEBI:18248"/>
    </ligandPart>
</feature>
<dbReference type="InterPro" id="IPR024711">
    <property type="entry name" value="Catalase_clade1/3"/>
</dbReference>
<evidence type="ECO:0000313" key="14">
    <source>
        <dbReference type="EMBL" id="EMS72595.1"/>
    </source>
</evidence>
<evidence type="ECO:0000256" key="11">
    <source>
        <dbReference type="PIRSR" id="PIRSR038928-2"/>
    </source>
</evidence>
<dbReference type="PANTHER" id="PTHR11465:SF61">
    <property type="entry name" value="CATALASE"/>
    <property type="match status" value="1"/>
</dbReference>
<dbReference type="PROSITE" id="PS00437">
    <property type="entry name" value="CATALASE_1"/>
    <property type="match status" value="1"/>
</dbReference>
<organism evidence="14 15">
    <name type="scientific">Ruminiclostridium cellobioparum subsp. termitidis CT1112</name>
    <dbReference type="NCBI Taxonomy" id="1195236"/>
    <lineage>
        <taxon>Bacteria</taxon>
        <taxon>Bacillati</taxon>
        <taxon>Bacillota</taxon>
        <taxon>Clostridia</taxon>
        <taxon>Eubacteriales</taxon>
        <taxon>Oscillospiraceae</taxon>
        <taxon>Ruminiclostridium</taxon>
    </lineage>
</organism>
<dbReference type="PROSITE" id="PS51402">
    <property type="entry name" value="CATALASE_3"/>
    <property type="match status" value="1"/>
</dbReference>
<dbReference type="Pfam" id="PF06628">
    <property type="entry name" value="Catalase-rel"/>
    <property type="match status" value="1"/>
</dbReference>
<evidence type="ECO:0000256" key="10">
    <source>
        <dbReference type="PIRSR" id="PIRSR038928-1"/>
    </source>
</evidence>